<dbReference type="RefSeq" id="WP_370876062.1">
    <property type="nucleotide sequence ID" value="NZ_JAUSUG010000027.1"/>
</dbReference>
<comment type="caution">
    <text evidence="3">The sequence shown here is derived from an EMBL/GenBank/DDBJ whole genome shotgun (WGS) entry which is preliminary data.</text>
</comment>
<feature type="transmembrane region" description="Helical" evidence="1">
    <location>
        <begin position="96"/>
        <end position="116"/>
    </location>
</feature>
<keyword evidence="1" id="KW-0812">Transmembrane</keyword>
<sequence>MNSNNSDQTSQSAIWKFLLPSLLGIGLFMIPFPAGDGSYKITVSVLADWLGGLLEAALPAIMMLIIFLSVLGVIIQKWAKPKALVNNPFFVNLFDINPFWFTIRIIALVLVFMTFFKVGPEWVHDDYTGGLLLYDLLPILFTIFLFAGLFLPLLLNFGLLEFIGSLLTKVMRPLFKLPGRSSVDALTSWLGDGTLGVVLTNKQYEEGFYSKREAAVIGTTFSIVSITFSLVVLEYVELDHMFLQFYGTVFLAGLVAAIIMPRIPPLSRKSNTYANDQEGQLDESIPAGHTPVSWGLKMAKVRAEKNSNVVGFFQSGFKNVLDMWMGVVPVVMAIGTIGVIIAEFTPVFTWLGTPFVPILQLLQVPEAAAAAETLVVGFADMLLPAIFASGIESEMTRFIIACVSVTQLIYLSEVGGVLLGSKIPIKFRDLVFIFLLRTLITLPIIALVAHMIF</sequence>
<feature type="transmembrane region" description="Helical" evidence="1">
    <location>
        <begin position="368"/>
        <end position="391"/>
    </location>
</feature>
<name>A0ABU0A1R8_9BACI</name>
<feature type="transmembrane region" description="Helical" evidence="1">
    <location>
        <begin position="52"/>
        <end position="75"/>
    </location>
</feature>
<accession>A0ABU0A1R8</accession>
<evidence type="ECO:0000313" key="3">
    <source>
        <dbReference type="EMBL" id="MDQ0257428.1"/>
    </source>
</evidence>
<feature type="domain" description="Nucleoside transporter/FeoB GTPase Gate" evidence="2">
    <location>
        <begin position="139"/>
        <end position="233"/>
    </location>
</feature>
<feature type="transmembrane region" description="Helical" evidence="1">
    <location>
        <begin position="242"/>
        <end position="260"/>
    </location>
</feature>
<protein>
    <submittedName>
        <fullName evidence="3">Nucleoside recognition membrane protein YjiH</fullName>
    </submittedName>
</protein>
<evidence type="ECO:0000259" key="2">
    <source>
        <dbReference type="Pfam" id="PF07670"/>
    </source>
</evidence>
<organism evidence="3 4">
    <name type="scientific">Evansella vedderi</name>
    <dbReference type="NCBI Taxonomy" id="38282"/>
    <lineage>
        <taxon>Bacteria</taxon>
        <taxon>Bacillati</taxon>
        <taxon>Bacillota</taxon>
        <taxon>Bacilli</taxon>
        <taxon>Bacillales</taxon>
        <taxon>Bacillaceae</taxon>
        <taxon>Evansella</taxon>
    </lineage>
</organism>
<proteinExistence type="predicted"/>
<dbReference type="Pfam" id="PF07670">
    <property type="entry name" value="Gate"/>
    <property type="match status" value="1"/>
</dbReference>
<feature type="transmembrane region" description="Helical" evidence="1">
    <location>
        <begin position="12"/>
        <end position="32"/>
    </location>
</feature>
<feature type="transmembrane region" description="Helical" evidence="1">
    <location>
        <begin position="214"/>
        <end position="236"/>
    </location>
</feature>
<feature type="transmembrane region" description="Helical" evidence="1">
    <location>
        <begin position="136"/>
        <end position="163"/>
    </location>
</feature>
<dbReference type="EMBL" id="JAUSUG010000027">
    <property type="protein sequence ID" value="MDQ0257428.1"/>
    <property type="molecule type" value="Genomic_DNA"/>
</dbReference>
<feature type="transmembrane region" description="Helical" evidence="1">
    <location>
        <begin position="431"/>
        <end position="452"/>
    </location>
</feature>
<reference evidence="3 4" key="1">
    <citation type="submission" date="2023-07" db="EMBL/GenBank/DDBJ databases">
        <title>Genomic Encyclopedia of Type Strains, Phase IV (KMG-IV): sequencing the most valuable type-strain genomes for metagenomic binning, comparative biology and taxonomic classification.</title>
        <authorList>
            <person name="Goeker M."/>
        </authorList>
    </citation>
    <scope>NUCLEOTIDE SEQUENCE [LARGE SCALE GENOMIC DNA]</scope>
    <source>
        <strain evidence="3 4">DSM 9768</strain>
    </source>
</reference>
<keyword evidence="1" id="KW-1133">Transmembrane helix</keyword>
<feature type="transmembrane region" description="Helical" evidence="1">
    <location>
        <begin position="323"/>
        <end position="348"/>
    </location>
</feature>
<feature type="transmembrane region" description="Helical" evidence="1">
    <location>
        <begin position="398"/>
        <end position="419"/>
    </location>
</feature>
<evidence type="ECO:0000256" key="1">
    <source>
        <dbReference type="SAM" id="Phobius"/>
    </source>
</evidence>
<dbReference type="InterPro" id="IPR011642">
    <property type="entry name" value="Gate_dom"/>
</dbReference>
<dbReference type="Proteomes" id="UP001230005">
    <property type="component" value="Unassembled WGS sequence"/>
</dbReference>
<keyword evidence="1" id="KW-0472">Membrane</keyword>
<keyword evidence="4" id="KW-1185">Reference proteome</keyword>
<evidence type="ECO:0000313" key="4">
    <source>
        <dbReference type="Proteomes" id="UP001230005"/>
    </source>
</evidence>
<gene>
    <name evidence="3" type="ORF">J2S74_004886</name>
</gene>